<dbReference type="RefSeq" id="WP_119118000.1">
    <property type="nucleotide sequence ID" value="NZ_QWVS01000032.1"/>
</dbReference>
<dbReference type="Proteomes" id="UP000266016">
    <property type="component" value="Unassembled WGS sequence"/>
</dbReference>
<evidence type="ECO:0000313" key="2">
    <source>
        <dbReference type="Proteomes" id="UP000266016"/>
    </source>
</evidence>
<comment type="caution">
    <text evidence="1">The sequence shown here is derived from an EMBL/GenBank/DDBJ whole genome shotgun (WGS) entry which is preliminary data.</text>
</comment>
<dbReference type="InterPro" id="IPR029058">
    <property type="entry name" value="AB_hydrolase_fold"/>
</dbReference>
<organism evidence="1 2">
    <name type="scientific">Peribacillus asahii</name>
    <dbReference type="NCBI Taxonomy" id="228899"/>
    <lineage>
        <taxon>Bacteria</taxon>
        <taxon>Bacillati</taxon>
        <taxon>Bacillota</taxon>
        <taxon>Bacilli</taxon>
        <taxon>Bacillales</taxon>
        <taxon>Bacillaceae</taxon>
        <taxon>Peribacillus</taxon>
    </lineage>
</organism>
<dbReference type="EMBL" id="QWVS01000032">
    <property type="protein sequence ID" value="RID83618.1"/>
    <property type="molecule type" value="Genomic_DNA"/>
</dbReference>
<dbReference type="Gene3D" id="3.40.50.1820">
    <property type="entry name" value="alpha/beta hydrolase"/>
    <property type="match status" value="1"/>
</dbReference>
<protein>
    <submittedName>
        <fullName evidence="1">Esterase family protein</fullName>
    </submittedName>
</protein>
<accession>A0A398B478</accession>
<name>A0A398B478_9BACI</name>
<gene>
    <name evidence="1" type="ORF">D1953_15010</name>
</gene>
<reference evidence="1 2" key="1">
    <citation type="submission" date="2018-08" db="EMBL/GenBank/DDBJ databases">
        <title>Bacillus jemisoniae sp. nov., Bacillus chryseoplanitiae sp. nov., Bacillus resnikiae sp. nov., and Bacillus frankliniae sp. nov., isolated from Viking spacecraft and associated surfaces.</title>
        <authorList>
            <person name="Seuylemezian A."/>
            <person name="Vaishampayan P."/>
        </authorList>
    </citation>
    <scope>NUCLEOTIDE SEQUENCE [LARGE SCALE GENOMIC DNA]</scope>
    <source>
        <strain evidence="1 2">MA001</strain>
    </source>
</reference>
<keyword evidence="2" id="KW-1185">Reference proteome</keyword>
<dbReference type="PANTHER" id="PTHR48098">
    <property type="entry name" value="ENTEROCHELIN ESTERASE-RELATED"/>
    <property type="match status" value="1"/>
</dbReference>
<dbReference type="AlphaFoldDB" id="A0A398B478"/>
<sequence>MSTQRGTIKEYRFKSEALSEEIELLVYLPFNFSPLYKYTLVIAQDGRDYFQMGKIGRVADALLSNDEIEQIIIVGIPYQDRFDRRRKYHPDGEQHEAYVRFLAHELVPFLDEEFPTYQMGYGRALIGDSLGGTISLLTALKYPHTFGKVIMQSPLVDETVMKAVQNFEEPHLLELYHVIGTEETDVPTTDGKRANFIEPNRELHQLLNQKGFPYFYEEFEGTHTWKYWQKDLKRALLEMF</sequence>
<evidence type="ECO:0000313" key="1">
    <source>
        <dbReference type="EMBL" id="RID83618.1"/>
    </source>
</evidence>
<dbReference type="SUPFAM" id="SSF53474">
    <property type="entry name" value="alpha/beta-Hydrolases"/>
    <property type="match status" value="1"/>
</dbReference>
<dbReference type="InterPro" id="IPR000801">
    <property type="entry name" value="Esterase-like"/>
</dbReference>
<dbReference type="Pfam" id="PF00756">
    <property type="entry name" value="Esterase"/>
    <property type="match status" value="1"/>
</dbReference>
<dbReference type="PANTHER" id="PTHR48098:SF3">
    <property type="entry name" value="IRON(III) ENTEROBACTIN ESTERASE"/>
    <property type="match status" value="1"/>
</dbReference>
<dbReference type="InterPro" id="IPR050583">
    <property type="entry name" value="Mycobacterial_A85_antigen"/>
</dbReference>
<proteinExistence type="predicted"/>